<proteinExistence type="predicted"/>
<name>A0A8J6AWC2_9EUKA</name>
<keyword evidence="2" id="KW-1185">Reference proteome</keyword>
<organism evidence="1 2">
    <name type="scientific">Carpediemonas membranifera</name>
    <dbReference type="NCBI Taxonomy" id="201153"/>
    <lineage>
        <taxon>Eukaryota</taxon>
        <taxon>Metamonada</taxon>
        <taxon>Carpediemonas-like organisms</taxon>
        <taxon>Carpediemonas</taxon>
    </lineage>
</organism>
<evidence type="ECO:0000313" key="1">
    <source>
        <dbReference type="EMBL" id="KAG9396481.1"/>
    </source>
</evidence>
<protein>
    <submittedName>
        <fullName evidence="1">Uncharacterized protein</fullName>
    </submittedName>
</protein>
<evidence type="ECO:0000313" key="2">
    <source>
        <dbReference type="Proteomes" id="UP000717585"/>
    </source>
</evidence>
<dbReference type="Proteomes" id="UP000717585">
    <property type="component" value="Unassembled WGS sequence"/>
</dbReference>
<gene>
    <name evidence="1" type="ORF">J8273_1462</name>
</gene>
<dbReference type="EMBL" id="JAHDYR010000005">
    <property type="protein sequence ID" value="KAG9396481.1"/>
    <property type="molecule type" value="Genomic_DNA"/>
</dbReference>
<comment type="caution">
    <text evidence="1">The sequence shown here is derived from an EMBL/GenBank/DDBJ whole genome shotgun (WGS) entry which is preliminary data.</text>
</comment>
<dbReference type="AlphaFoldDB" id="A0A8J6AWC2"/>
<accession>A0A8J6AWC2</accession>
<reference evidence="1" key="1">
    <citation type="submission" date="2021-05" db="EMBL/GenBank/DDBJ databases">
        <title>A free-living protist that lacks canonical eukaryotic 1 DNA replication and segregation systems.</title>
        <authorList>
            <person name="Salas-Leiva D.E."/>
            <person name="Tromer E.C."/>
            <person name="Curtis B.A."/>
            <person name="Jerlstrom-Hultqvist J."/>
            <person name="Kolisko M."/>
            <person name="Yi Z."/>
            <person name="Salas-Leiva J.S."/>
            <person name="Gallot-Lavallee L."/>
            <person name="Kops G.J.P.L."/>
            <person name="Archibald J.M."/>
            <person name="Simpson A.G.B."/>
            <person name="Roger A.J."/>
        </authorList>
    </citation>
    <scope>NUCLEOTIDE SEQUENCE</scope>
    <source>
        <strain evidence="1">BICM</strain>
    </source>
</reference>
<sequence>MALVRAPSIDEMDRLASIEEIPLSSDVWTAMFTKAAEFGAYNLVHEAQSLQGEDSLASLRQSRNLTRLFMLADQKMEVSMTTSSIERSGCFHLLAAMLLLLETKHHAPANFYMGDTGVFTDFRNTTSGASLFSFDSFLDHLATAVLADTATRTDPLVLYAAMLRSPLFRDAMSSRISSNQLSIITSELVTGLAAHQSPHWLTHAVQWLKEYWSAFIIRSRPSLDVPATALGEDAPHSLSTLYTLMTFIVSGLTDSDATVSHSAQLAVLVADRLSSAKRIDTEALISLTILNLLIRHSDSLTKLNDTEICHLITALTRVLAVTQSTLTLELAGSFRYLTILTVLSLCTETKAINAMQQAKVRVPMLTGHAIAVDVIEWALFVAQDEVTALASTVNLANLVAIIYNLVGSGVSIPASTAKRMLSFIVRIVHVLKSDSRPDGVICDGMSRDMIVVLDALASSVSETNREAICVEIRVQAKDFRDIETIFNPAPDSYKYLMQLSHDIHPLSLPPQELFTVGAVSDESDFYSDLSVEMLWQMKPR</sequence>